<accession>A0A6G1S615</accession>
<evidence type="ECO:0000256" key="7">
    <source>
        <dbReference type="ARBA" id="ARBA00022917"/>
    </source>
</evidence>
<dbReference type="InterPro" id="IPR002320">
    <property type="entry name" value="Thr-tRNA-ligase_IIa"/>
</dbReference>
<dbReference type="CDD" id="cd00771">
    <property type="entry name" value="ThrRS_core"/>
    <property type="match status" value="1"/>
</dbReference>
<dbReference type="PROSITE" id="PS50862">
    <property type="entry name" value="AA_TRNA_LIGASE_II"/>
    <property type="match status" value="1"/>
</dbReference>
<dbReference type="GO" id="GO:0004829">
    <property type="term" value="F:threonine-tRNA ligase activity"/>
    <property type="evidence" value="ECO:0007669"/>
    <property type="project" value="UniProtKB-EC"/>
</dbReference>
<comment type="subcellular location">
    <subcellularLocation>
        <location evidence="1">Mitochondrion matrix</location>
    </subcellularLocation>
</comment>
<evidence type="ECO:0000256" key="3">
    <source>
        <dbReference type="ARBA" id="ARBA00013163"/>
    </source>
</evidence>
<comment type="catalytic activity">
    <reaction evidence="12">
        <text>tRNA(Thr) + L-threonine + ATP = L-threonyl-tRNA(Thr) + AMP + diphosphate + H(+)</text>
        <dbReference type="Rhea" id="RHEA:24624"/>
        <dbReference type="Rhea" id="RHEA-COMP:9670"/>
        <dbReference type="Rhea" id="RHEA-COMP:9704"/>
        <dbReference type="ChEBI" id="CHEBI:15378"/>
        <dbReference type="ChEBI" id="CHEBI:30616"/>
        <dbReference type="ChEBI" id="CHEBI:33019"/>
        <dbReference type="ChEBI" id="CHEBI:57926"/>
        <dbReference type="ChEBI" id="CHEBI:78442"/>
        <dbReference type="ChEBI" id="CHEBI:78534"/>
        <dbReference type="ChEBI" id="CHEBI:456215"/>
        <dbReference type="EC" id="6.1.1.3"/>
    </reaction>
</comment>
<dbReference type="EC" id="6.1.1.3" evidence="3"/>
<keyword evidence="7" id="KW-0648">Protein biosynthesis</keyword>
<protein>
    <recommendedName>
        <fullName evidence="3">threonine--tRNA ligase</fullName>
        <ecNumber evidence="3">6.1.1.3</ecNumber>
    </recommendedName>
    <alternativeName>
        <fullName evidence="11">Threonyl-tRNA synthetase</fullName>
    </alternativeName>
</protein>
<gene>
    <name evidence="14" type="primary">Tars_1</name>
    <name evidence="14" type="ORF">g.11226</name>
</gene>
<evidence type="ECO:0000256" key="6">
    <source>
        <dbReference type="ARBA" id="ARBA00022840"/>
    </source>
</evidence>
<dbReference type="NCBIfam" id="TIGR00418">
    <property type="entry name" value="thrS"/>
    <property type="match status" value="1"/>
</dbReference>
<dbReference type="InterPro" id="IPR002314">
    <property type="entry name" value="aa-tRNA-synt_IIb"/>
</dbReference>
<proteinExistence type="inferred from homology"/>
<evidence type="ECO:0000256" key="11">
    <source>
        <dbReference type="ARBA" id="ARBA00031900"/>
    </source>
</evidence>
<sequence length="425" mass="49529">MTTTIISTLSKQLPHVDHRIIGLKQKLFFFDEHSRGSCFFLPRGARVYNKLIDYLRTEYKKRNYEEVITPNIYDCRLWKQSGHWDHYKDNMIRFPLGDHEFSLKPMNCPGHCLMYKHLGSVKSNQLPIRWADFGVLHRNELSGSILGLTRMRRFQQDDAHIFCRPDQIRSEVGNCLDFASEIYSQFGFKFKLALSLRPEKYLGHSDMWDEAENALREALQGTKMPWDEQKHEGAFYGPKIDLTVKDLHARSHQCATIQLDFQLPTRFDLVYKDVKQTHRPVIIHRAILGSIERFIAMVIENSDGRWPFWISPVQAQIVPIHESLNHYALELRNQLASAGYQVDCADDSEATLNRKIREAELARYNFILIVGDKEADLRAVTVRSPSNKTRVQQFLSVEKLMAMFKHLDETRVGFADQGQLLKSWN</sequence>
<dbReference type="PANTHER" id="PTHR11451:SF46">
    <property type="entry name" value="THREONINE--TRNA LIGASE"/>
    <property type="match status" value="1"/>
</dbReference>
<dbReference type="Gene3D" id="3.40.50.800">
    <property type="entry name" value="Anticodon-binding domain"/>
    <property type="match status" value="1"/>
</dbReference>
<organism evidence="14">
    <name type="scientific">Aceria tosichella</name>
    <name type="common">wheat curl mite</name>
    <dbReference type="NCBI Taxonomy" id="561515"/>
    <lineage>
        <taxon>Eukaryota</taxon>
        <taxon>Metazoa</taxon>
        <taxon>Ecdysozoa</taxon>
        <taxon>Arthropoda</taxon>
        <taxon>Chelicerata</taxon>
        <taxon>Arachnida</taxon>
        <taxon>Acari</taxon>
        <taxon>Acariformes</taxon>
        <taxon>Trombidiformes</taxon>
        <taxon>Prostigmata</taxon>
        <taxon>Eupodina</taxon>
        <taxon>Eriophyoidea</taxon>
        <taxon>Eriophyidae</taxon>
        <taxon>Eriophyinae</taxon>
        <taxon>Aceriini</taxon>
        <taxon>Aceria</taxon>
    </lineage>
</organism>
<dbReference type="InterPro" id="IPR033728">
    <property type="entry name" value="ThrRS_core"/>
</dbReference>
<keyword evidence="8" id="KW-0809">Transit peptide</keyword>
<keyword evidence="10" id="KW-0030">Aminoacyl-tRNA synthetase</keyword>
<dbReference type="InterPro" id="IPR045864">
    <property type="entry name" value="aa-tRNA-synth_II/BPL/LPL"/>
</dbReference>
<dbReference type="Pfam" id="PF03129">
    <property type="entry name" value="HGTP_anticodon"/>
    <property type="match status" value="1"/>
</dbReference>
<dbReference type="CDD" id="cd00860">
    <property type="entry name" value="ThrRS_anticodon"/>
    <property type="match status" value="1"/>
</dbReference>
<keyword evidence="4 14" id="KW-0436">Ligase</keyword>
<keyword evidence="9" id="KW-0496">Mitochondrion</keyword>
<evidence type="ECO:0000256" key="10">
    <source>
        <dbReference type="ARBA" id="ARBA00023146"/>
    </source>
</evidence>
<dbReference type="InterPro" id="IPR047246">
    <property type="entry name" value="ThrRS_anticodon"/>
</dbReference>
<dbReference type="GO" id="GO:0005759">
    <property type="term" value="C:mitochondrial matrix"/>
    <property type="evidence" value="ECO:0007669"/>
    <property type="project" value="UniProtKB-SubCell"/>
</dbReference>
<dbReference type="GO" id="GO:0005524">
    <property type="term" value="F:ATP binding"/>
    <property type="evidence" value="ECO:0007669"/>
    <property type="project" value="UniProtKB-KW"/>
</dbReference>
<comment type="similarity">
    <text evidence="2">Belongs to the class-II aminoacyl-tRNA synthetase family.</text>
</comment>
<dbReference type="EMBL" id="GGYP01000599">
    <property type="protein sequence ID" value="MDE45370.1"/>
    <property type="molecule type" value="Transcribed_RNA"/>
</dbReference>
<evidence type="ECO:0000256" key="12">
    <source>
        <dbReference type="ARBA" id="ARBA00049515"/>
    </source>
</evidence>
<feature type="domain" description="Aminoacyl-transfer RNA synthetases class-II family profile" evidence="13">
    <location>
        <begin position="44"/>
        <end position="307"/>
    </location>
</feature>
<dbReference type="FunFam" id="3.30.930.10:FF:000039">
    <property type="entry name" value="Threonyl-tRNA synthetase, mitochondrial"/>
    <property type="match status" value="1"/>
</dbReference>
<dbReference type="Gene3D" id="3.30.930.10">
    <property type="entry name" value="Bira Bifunctional Protein, Domain 2"/>
    <property type="match status" value="1"/>
</dbReference>
<evidence type="ECO:0000256" key="4">
    <source>
        <dbReference type="ARBA" id="ARBA00022598"/>
    </source>
</evidence>
<evidence type="ECO:0000256" key="2">
    <source>
        <dbReference type="ARBA" id="ARBA00008226"/>
    </source>
</evidence>
<evidence type="ECO:0000259" key="13">
    <source>
        <dbReference type="PROSITE" id="PS50862"/>
    </source>
</evidence>
<reference evidence="14" key="1">
    <citation type="submission" date="2018-10" db="EMBL/GenBank/DDBJ databases">
        <title>Transcriptome assembly of Aceria tosichella (Wheat curl mite) Type 2.</title>
        <authorList>
            <person name="Scully E.D."/>
            <person name="Geib S.M."/>
            <person name="Palmer N.A."/>
            <person name="Gupta A.K."/>
            <person name="Sarath G."/>
            <person name="Tatineni S."/>
        </authorList>
    </citation>
    <scope>NUCLEOTIDE SEQUENCE</scope>
    <source>
        <strain evidence="14">LincolnNE</strain>
    </source>
</reference>
<evidence type="ECO:0000256" key="1">
    <source>
        <dbReference type="ARBA" id="ARBA00004305"/>
    </source>
</evidence>
<dbReference type="Pfam" id="PF00587">
    <property type="entry name" value="tRNA-synt_2b"/>
    <property type="match status" value="1"/>
</dbReference>
<dbReference type="PANTHER" id="PTHR11451">
    <property type="entry name" value="THREONINE-TRNA LIGASE"/>
    <property type="match status" value="1"/>
</dbReference>
<dbReference type="SUPFAM" id="SSF55681">
    <property type="entry name" value="Class II aaRS and biotin synthetases"/>
    <property type="match status" value="1"/>
</dbReference>
<evidence type="ECO:0000256" key="5">
    <source>
        <dbReference type="ARBA" id="ARBA00022741"/>
    </source>
</evidence>
<dbReference type="GO" id="GO:0006435">
    <property type="term" value="P:threonyl-tRNA aminoacylation"/>
    <property type="evidence" value="ECO:0007669"/>
    <property type="project" value="InterPro"/>
</dbReference>
<evidence type="ECO:0000313" key="14">
    <source>
        <dbReference type="EMBL" id="MDE45370.1"/>
    </source>
</evidence>
<evidence type="ECO:0000256" key="8">
    <source>
        <dbReference type="ARBA" id="ARBA00022946"/>
    </source>
</evidence>
<dbReference type="AlphaFoldDB" id="A0A6G1S615"/>
<keyword evidence="5" id="KW-0547">Nucleotide-binding</keyword>
<dbReference type="InterPro" id="IPR006195">
    <property type="entry name" value="aa-tRNA-synth_II"/>
</dbReference>
<evidence type="ECO:0000256" key="9">
    <source>
        <dbReference type="ARBA" id="ARBA00023128"/>
    </source>
</evidence>
<keyword evidence="6" id="KW-0067">ATP-binding</keyword>
<dbReference type="InterPro" id="IPR004154">
    <property type="entry name" value="Anticodon-bd"/>
</dbReference>
<dbReference type="PRINTS" id="PR01047">
    <property type="entry name" value="TRNASYNTHTHR"/>
</dbReference>
<dbReference type="InterPro" id="IPR036621">
    <property type="entry name" value="Anticodon-bd_dom_sf"/>
</dbReference>
<dbReference type="SUPFAM" id="SSF52954">
    <property type="entry name" value="Class II aaRS ABD-related"/>
    <property type="match status" value="1"/>
</dbReference>
<name>A0A6G1S615_9ACAR</name>